<dbReference type="EMBL" id="CM055094">
    <property type="protein sequence ID" value="KAJ7562454.1"/>
    <property type="molecule type" value="Genomic_DNA"/>
</dbReference>
<evidence type="ECO:0000313" key="2">
    <source>
        <dbReference type="Proteomes" id="UP001162992"/>
    </source>
</evidence>
<reference evidence="2" key="1">
    <citation type="journal article" date="2024" name="Proc. Natl. Acad. Sci. U.S.A.">
        <title>Extraordinary preservation of gene collinearity over three hundred million years revealed in homosporous lycophytes.</title>
        <authorList>
            <person name="Li C."/>
            <person name="Wickell D."/>
            <person name="Kuo L.Y."/>
            <person name="Chen X."/>
            <person name="Nie B."/>
            <person name="Liao X."/>
            <person name="Peng D."/>
            <person name="Ji J."/>
            <person name="Jenkins J."/>
            <person name="Williams M."/>
            <person name="Shu S."/>
            <person name="Plott C."/>
            <person name="Barry K."/>
            <person name="Rajasekar S."/>
            <person name="Grimwood J."/>
            <person name="Han X."/>
            <person name="Sun S."/>
            <person name="Hou Z."/>
            <person name="He W."/>
            <person name="Dai G."/>
            <person name="Sun C."/>
            <person name="Schmutz J."/>
            <person name="Leebens-Mack J.H."/>
            <person name="Li F.W."/>
            <person name="Wang L."/>
        </authorList>
    </citation>
    <scope>NUCLEOTIDE SEQUENCE [LARGE SCALE GENOMIC DNA]</scope>
    <source>
        <strain evidence="2">cv. PW_Plant_1</strain>
    </source>
</reference>
<dbReference type="Proteomes" id="UP001162992">
    <property type="component" value="Chromosome 3"/>
</dbReference>
<name>A0ACC2E7B2_DIPCM</name>
<protein>
    <submittedName>
        <fullName evidence="1">Uncharacterized protein</fullName>
    </submittedName>
</protein>
<organism evidence="1 2">
    <name type="scientific">Diphasiastrum complanatum</name>
    <name type="common">Issler's clubmoss</name>
    <name type="synonym">Lycopodium complanatum</name>
    <dbReference type="NCBI Taxonomy" id="34168"/>
    <lineage>
        <taxon>Eukaryota</taxon>
        <taxon>Viridiplantae</taxon>
        <taxon>Streptophyta</taxon>
        <taxon>Embryophyta</taxon>
        <taxon>Tracheophyta</taxon>
        <taxon>Lycopodiopsida</taxon>
        <taxon>Lycopodiales</taxon>
        <taxon>Lycopodiaceae</taxon>
        <taxon>Lycopodioideae</taxon>
        <taxon>Diphasiastrum</taxon>
    </lineage>
</organism>
<gene>
    <name evidence="1" type="ORF">O6H91_03G069600</name>
</gene>
<proteinExistence type="predicted"/>
<sequence length="203" mass="21839">MAMAAPAMRMVALLLMAMGSFWPLLGTSAATAAASDKAFLIAHKKADLKRSKGGSERITVSIDLHNVGATTAYDISLNDDTWPTEFFKLSIGNISASWDKLEVGGSLSHTFVLESKVKTVFNGPPAVVKYRVAAKSALQEALSTPLLELDVLSDKAAELKLDWKLAVKYGPLAAVLTIVGLFVYLLVSPAKSKQYLKAAKKRR</sequence>
<accession>A0ACC2E7B2</accession>
<comment type="caution">
    <text evidence="1">The sequence shown here is derived from an EMBL/GenBank/DDBJ whole genome shotgun (WGS) entry which is preliminary data.</text>
</comment>
<evidence type="ECO:0000313" key="1">
    <source>
        <dbReference type="EMBL" id="KAJ7562454.1"/>
    </source>
</evidence>
<keyword evidence="2" id="KW-1185">Reference proteome</keyword>